<feature type="region of interest" description="Disordered" evidence="1">
    <location>
        <begin position="1274"/>
        <end position="1315"/>
    </location>
</feature>
<feature type="compositionally biased region" description="Basic and acidic residues" evidence="1">
    <location>
        <begin position="457"/>
        <end position="472"/>
    </location>
</feature>
<keyword evidence="5" id="KW-1185">Reference proteome</keyword>
<evidence type="ECO:0000259" key="2">
    <source>
        <dbReference type="Pfam" id="PF13391"/>
    </source>
</evidence>
<feature type="region of interest" description="Disordered" evidence="1">
    <location>
        <begin position="1215"/>
        <end position="1240"/>
    </location>
</feature>
<dbReference type="InterPro" id="IPR058348">
    <property type="entry name" value="DUF8035"/>
</dbReference>
<feature type="compositionally biased region" description="Basic and acidic residues" evidence="1">
    <location>
        <begin position="271"/>
        <end position="300"/>
    </location>
</feature>
<feature type="region of interest" description="Disordered" evidence="1">
    <location>
        <begin position="66"/>
        <end position="330"/>
    </location>
</feature>
<proteinExistence type="predicted"/>
<dbReference type="EMBL" id="JAQJAE010000003">
    <property type="protein sequence ID" value="KAJ5602644.1"/>
    <property type="molecule type" value="Genomic_DNA"/>
</dbReference>
<evidence type="ECO:0000313" key="5">
    <source>
        <dbReference type="Proteomes" id="UP001213799"/>
    </source>
</evidence>
<feature type="compositionally biased region" description="Basic and acidic residues" evidence="1">
    <location>
        <begin position="18"/>
        <end position="35"/>
    </location>
</feature>
<organism evidence="4 5">
    <name type="scientific">Penicillium hordei</name>
    <dbReference type="NCBI Taxonomy" id="40994"/>
    <lineage>
        <taxon>Eukaryota</taxon>
        <taxon>Fungi</taxon>
        <taxon>Dikarya</taxon>
        <taxon>Ascomycota</taxon>
        <taxon>Pezizomycotina</taxon>
        <taxon>Eurotiomycetes</taxon>
        <taxon>Eurotiomycetidae</taxon>
        <taxon>Eurotiales</taxon>
        <taxon>Aspergillaceae</taxon>
        <taxon>Penicillium</taxon>
    </lineage>
</organism>
<sequence length="1333" mass="156735">MSRRAPPRDYDEEDEFYEMERERERDHRPRRRDRDYEEDVEYRRRRSEPLVEDMDRMHIRERPRRDFMEESFAPPRGRDDMVHMRPREEVDIVSPERYMPLDRDDPYMRPAGPRRRPRPHEVDEEDMIFEERERRRASRRQPRDVDEDSIFEERERRRDRRHRPEREREVEGDLFPDESKMRGLRRHRPEREREVEGSVFIEERERRGDRRPRPELASEEDFLSEERPRERGSGRMRRSEPGFEEDEELLVERERRRGSRRHPREFDEDDLIIKDREIHRGSRRYPERRSEDDLLYEEREKRHRRRRPERELEDNLLVEERGKHGRRRRRLERGFEEEEMLIRRKEREEPPLRRGWDSELDIRSRERRLEFEEEPYHRPRQRPPPPQRVEVEEVLLDNGRPERHRGPVDFPDLEYEDDVVIRRKDKGPGPVDRVDEEDIVKRGREKRRSVPSEDLERELRGLRQEGRGRIPLDDELSASSQFDSKPRTRDLKEVKEEIRTRKSKDKLPSRQASPSLDSIHVPRRGSFDEIDIQHRKMRGGRMSEENIVLKHRDSEESLTPEDSISPTSGPAVDFNDPWERETISATRRRPKSLEDESESEYSLGTSDAPSMREVEKDIMIESTRIVNKGPRGTDDWSVVHAPSPDEAIEMTGALDVVEVKPRHSSVDEAEIGRVAQQVTDPEGTRNDRWTEIAKKLVVREAIEQMGFEYEETRTCYYIFSYLKSDDIDELVELSDEIRSARRRRIHDIQRERAFVPDIVPHMRPRVGMGMPPRARMIEKRMQDIRDREWMHSRRAIDVQSVCTMVYRYILQYPSSRPSPTVNAPPGEYNARFPFEYINSWRSEQTLFSRSHAHVPGTHWDITTLTVFFSIQPYLHVINMSNASASGSTLPSGSSSELGRSSTVVRVNDENFNIPSPQRKIIMRQLRKAFLEQQVPSPFWAVLHVCDIERLEWILQLAHFSLKIMDSFAEISCTLPFKWTVTPSPSQQLETGYPLSSFSPRPRAPPVAIYAARQRDGYKCVITGTRKIYQTAPIFPASAFTSSLKDDPLAPNIWRFADVFWGKSRTERWRRAVFNDPTQPEKPVNDCTNLICLRRDIRSAWSSGLFALRPVWISEDNTEMEIEFYWQPKPDHRLYDMVELSKVPVSNKNVTSVDRLIVVVGERGESSYHAIESGYKFRMTTDDPIERPLPSFDLLDMQWHFTRMVSLCAAGSFFDEDSEDGSDAKSDITTQPEQPSTPPNEDVLAWVESFSLDSDSDSPPGSESEFVEDINVLMVGPLPGSDTNRSRSVSQSSKSSEKTADMGSAGPASVESSTSVIDVISGTGHLSIDFKRDS</sequence>
<feature type="compositionally biased region" description="Basic and acidic residues" evidence="1">
    <location>
        <begin position="525"/>
        <end position="534"/>
    </location>
</feature>
<feature type="region of interest" description="Disordered" evidence="1">
    <location>
        <begin position="371"/>
        <end position="612"/>
    </location>
</feature>
<dbReference type="Proteomes" id="UP001213799">
    <property type="component" value="Unassembled WGS sequence"/>
</dbReference>
<dbReference type="Pfam" id="PF26118">
    <property type="entry name" value="DUF8035"/>
    <property type="match status" value="1"/>
</dbReference>
<dbReference type="GeneID" id="81586899"/>
<feature type="domain" description="HNH nuclease" evidence="2">
    <location>
        <begin position="1019"/>
        <end position="1107"/>
    </location>
</feature>
<evidence type="ECO:0008006" key="6">
    <source>
        <dbReference type="Google" id="ProtNLM"/>
    </source>
</evidence>
<feature type="region of interest" description="Disordered" evidence="1">
    <location>
        <begin position="1"/>
        <end position="44"/>
    </location>
</feature>
<protein>
    <recommendedName>
        <fullName evidence="6">HNH nuclease domain-containing protein</fullName>
    </recommendedName>
</protein>
<dbReference type="RefSeq" id="XP_056752442.1">
    <property type="nucleotide sequence ID" value="XM_056896657.1"/>
</dbReference>
<feature type="compositionally biased region" description="Basic and acidic residues" evidence="1">
    <location>
        <begin position="224"/>
        <end position="241"/>
    </location>
</feature>
<evidence type="ECO:0000259" key="3">
    <source>
        <dbReference type="Pfam" id="PF26118"/>
    </source>
</evidence>
<dbReference type="InterPro" id="IPR003615">
    <property type="entry name" value="HNH_nuc"/>
</dbReference>
<reference evidence="4" key="1">
    <citation type="journal article" date="2023" name="IMA Fungus">
        <title>Comparative genomic study of the Penicillium genus elucidates a diverse pangenome and 15 lateral gene transfer events.</title>
        <authorList>
            <person name="Petersen C."/>
            <person name="Sorensen T."/>
            <person name="Nielsen M.R."/>
            <person name="Sondergaard T.E."/>
            <person name="Sorensen J.L."/>
            <person name="Fitzpatrick D.A."/>
            <person name="Frisvad J.C."/>
            <person name="Nielsen K.L."/>
        </authorList>
    </citation>
    <scope>NUCLEOTIDE SEQUENCE</scope>
    <source>
        <strain evidence="4">IBT 12815</strain>
    </source>
</reference>
<feature type="compositionally biased region" description="Basic and acidic residues" evidence="1">
    <location>
        <begin position="151"/>
        <end position="181"/>
    </location>
</feature>
<feature type="domain" description="DUF8035" evidence="3">
    <location>
        <begin position="687"/>
        <end position="739"/>
    </location>
</feature>
<evidence type="ECO:0000313" key="4">
    <source>
        <dbReference type="EMBL" id="KAJ5602644.1"/>
    </source>
</evidence>
<comment type="caution">
    <text evidence="4">The sequence shown here is derived from an EMBL/GenBank/DDBJ whole genome shotgun (WGS) entry which is preliminary data.</text>
</comment>
<accession>A0AAD6E7A9</accession>
<feature type="compositionally biased region" description="Low complexity" evidence="1">
    <location>
        <begin position="1280"/>
        <end position="1293"/>
    </location>
</feature>
<gene>
    <name evidence="4" type="ORF">N7537_005600</name>
</gene>
<evidence type="ECO:0000256" key="1">
    <source>
        <dbReference type="SAM" id="MobiDB-lite"/>
    </source>
</evidence>
<reference evidence="4" key="2">
    <citation type="submission" date="2023-01" db="EMBL/GenBank/DDBJ databases">
        <authorList>
            <person name="Petersen C."/>
        </authorList>
    </citation>
    <scope>NUCLEOTIDE SEQUENCE</scope>
    <source>
        <strain evidence="4">IBT 12815</strain>
    </source>
</reference>
<feature type="compositionally biased region" description="Basic and acidic residues" evidence="1">
    <location>
        <begin position="76"/>
        <end position="90"/>
    </location>
</feature>
<dbReference type="Pfam" id="PF13391">
    <property type="entry name" value="HNH_2"/>
    <property type="match status" value="1"/>
</dbReference>
<feature type="compositionally biased region" description="Basic and acidic residues" evidence="1">
    <location>
        <begin position="541"/>
        <end position="555"/>
    </location>
</feature>
<feature type="compositionally biased region" description="Basic and acidic residues" evidence="1">
    <location>
        <begin position="189"/>
        <end position="216"/>
    </location>
</feature>
<name>A0AAD6E7A9_9EURO</name>
<feature type="compositionally biased region" description="Basic and acidic residues" evidence="1">
    <location>
        <begin position="484"/>
        <end position="508"/>
    </location>
</feature>